<organism evidence="1">
    <name type="scientific">Candidatus Methanophaga sp. ANME-1 ERB7</name>
    <dbReference type="NCBI Taxonomy" id="2759913"/>
    <lineage>
        <taxon>Archaea</taxon>
        <taxon>Methanobacteriati</taxon>
        <taxon>Methanobacteriota</taxon>
        <taxon>Stenosarchaea group</taxon>
        <taxon>Methanomicrobia</taxon>
        <taxon>Candidatus Methanophagales</taxon>
        <taxon>Candidatus Methanophagaceae</taxon>
        <taxon>Candidatus Methanophaga</taxon>
    </lineage>
</organism>
<dbReference type="Gene3D" id="2.60.40.10">
    <property type="entry name" value="Immunoglobulins"/>
    <property type="match status" value="1"/>
</dbReference>
<reference evidence="1" key="1">
    <citation type="submission" date="2020-06" db="EMBL/GenBank/DDBJ databases">
        <title>Unique genomic features of the anaerobic methanotrophic archaea.</title>
        <authorList>
            <person name="Chadwick G.L."/>
            <person name="Skennerton C.T."/>
            <person name="Laso-Perez R."/>
            <person name="Leu A.O."/>
            <person name="Speth D.R."/>
            <person name="Yu H."/>
            <person name="Morgan-Lang C."/>
            <person name="Hatzenpichler R."/>
            <person name="Goudeau D."/>
            <person name="Malmstrom R."/>
            <person name="Brazelton W.J."/>
            <person name="Woyke T."/>
            <person name="Hallam S.J."/>
            <person name="Tyson G.W."/>
            <person name="Wegener G."/>
            <person name="Boetius A."/>
            <person name="Orphan V."/>
        </authorList>
    </citation>
    <scope>NUCLEOTIDE SEQUENCE</scope>
</reference>
<dbReference type="EMBL" id="MT631673">
    <property type="protein sequence ID" value="QNO56939.1"/>
    <property type="molecule type" value="Genomic_DNA"/>
</dbReference>
<sequence>MTTCQRNARRTKSFIINDSVATVPIDQNVNMGRFTSLCVFVFDTTARVELSSNGVEFWRCVAFDAVTFVPVVNAMAVTDVSIIPPLTSVGQSTAICVTVTNEGSQREENVSVKAFVDGAPVGAAKYMSLDPGLGLVILRPYCGFHVLRKIILSEVRLGLVGQVNSKVYIPYTLIK</sequence>
<evidence type="ECO:0008006" key="2">
    <source>
        <dbReference type="Google" id="ProtNLM"/>
    </source>
</evidence>
<gene>
    <name evidence="1" type="ORF">KMABBJJO_00018</name>
</gene>
<proteinExistence type="predicted"/>
<dbReference type="InterPro" id="IPR013783">
    <property type="entry name" value="Ig-like_fold"/>
</dbReference>
<protein>
    <recommendedName>
        <fullName evidence="2">CARDB domain-containing protein</fullName>
    </recommendedName>
</protein>
<accession>A0A7G9Z9K5</accession>
<evidence type="ECO:0000313" key="1">
    <source>
        <dbReference type="EMBL" id="QNO56939.1"/>
    </source>
</evidence>
<dbReference type="AlphaFoldDB" id="A0A7G9Z9K5"/>
<name>A0A7G9Z9K5_9EURY</name>